<comment type="caution">
    <text evidence="1">The sequence shown here is derived from an EMBL/GenBank/DDBJ whole genome shotgun (WGS) entry which is preliminary data.</text>
</comment>
<accession>A0ABR3AUB5</accession>
<evidence type="ECO:0000313" key="2">
    <source>
        <dbReference type="Proteomes" id="UP001448207"/>
    </source>
</evidence>
<evidence type="ECO:0000313" key="1">
    <source>
        <dbReference type="EMBL" id="KAL0081928.1"/>
    </source>
</evidence>
<organism evidence="1 2">
    <name type="scientific">Phycomyces blakesleeanus</name>
    <dbReference type="NCBI Taxonomy" id="4837"/>
    <lineage>
        <taxon>Eukaryota</taxon>
        <taxon>Fungi</taxon>
        <taxon>Fungi incertae sedis</taxon>
        <taxon>Mucoromycota</taxon>
        <taxon>Mucoromycotina</taxon>
        <taxon>Mucoromycetes</taxon>
        <taxon>Mucorales</taxon>
        <taxon>Phycomycetaceae</taxon>
        <taxon>Phycomyces</taxon>
    </lineage>
</organism>
<keyword evidence="2" id="KW-1185">Reference proteome</keyword>
<sequence length="83" mass="9556">MYPFIQLPATCELCGNWIPQHLSDCPRNGVHPSQWTLYPHSHQIKDGGDSIHTHKIPYIYAVSPRPCTETNSYKIDFHNSHKV</sequence>
<proteinExistence type="predicted"/>
<dbReference type="EMBL" id="JBCLYO010000016">
    <property type="protein sequence ID" value="KAL0081928.1"/>
    <property type="molecule type" value="Genomic_DNA"/>
</dbReference>
<gene>
    <name evidence="1" type="ORF">J3Q64DRAFT_1754065</name>
</gene>
<name>A0ABR3AUB5_PHYBL</name>
<protein>
    <submittedName>
        <fullName evidence="1">Uncharacterized protein</fullName>
    </submittedName>
</protein>
<reference evidence="1 2" key="1">
    <citation type="submission" date="2024-04" db="EMBL/GenBank/DDBJ databases">
        <title>Symmetric and asymmetric DNA N6-adenine methylation regulates different biological responses in Mucorales.</title>
        <authorList>
            <consortium name="Lawrence Berkeley National Laboratory"/>
            <person name="Lax C."/>
            <person name="Mondo S.J."/>
            <person name="Osorio-Concepcion M."/>
            <person name="Muszewska A."/>
            <person name="Corrochano-Luque M."/>
            <person name="Gutierrez G."/>
            <person name="Riley R."/>
            <person name="Lipzen A."/>
            <person name="Guo J."/>
            <person name="Hundley H."/>
            <person name="Amirebrahimi M."/>
            <person name="Ng V."/>
            <person name="Lorenzo-Gutierrez D."/>
            <person name="Binder U."/>
            <person name="Yang J."/>
            <person name="Song Y."/>
            <person name="Canovas D."/>
            <person name="Navarro E."/>
            <person name="Freitag M."/>
            <person name="Gabaldon T."/>
            <person name="Grigoriev I.V."/>
            <person name="Corrochano L.M."/>
            <person name="Nicolas F.E."/>
            <person name="Garre V."/>
        </authorList>
    </citation>
    <scope>NUCLEOTIDE SEQUENCE [LARGE SCALE GENOMIC DNA]</scope>
    <source>
        <strain evidence="1 2">L51</strain>
    </source>
</reference>
<dbReference type="Proteomes" id="UP001448207">
    <property type="component" value="Unassembled WGS sequence"/>
</dbReference>